<feature type="domain" description="Tyr recombinase" evidence="6">
    <location>
        <begin position="96"/>
        <end position="248"/>
    </location>
</feature>
<dbReference type="SUPFAM" id="SSF56349">
    <property type="entry name" value="DNA breaking-rejoining enzymes"/>
    <property type="match status" value="1"/>
</dbReference>
<accession>A0A380KXN3</accession>
<dbReference type="PROSITE" id="PS51900">
    <property type="entry name" value="CB"/>
    <property type="match status" value="1"/>
</dbReference>
<keyword evidence="1 5" id="KW-0963">Cytoplasm</keyword>
<keyword evidence="9" id="KW-1185">Reference proteome</keyword>
<dbReference type="HAMAP" id="MF_01817">
    <property type="entry name" value="Recomb_XerD_like"/>
    <property type="match status" value="1"/>
</dbReference>
<keyword evidence="3 5" id="KW-0238">DNA-binding</keyword>
<keyword evidence="2 5" id="KW-0229">DNA integration</keyword>
<comment type="subcellular location">
    <subcellularLocation>
        <location evidence="5">Cytoplasm</location>
    </subcellularLocation>
</comment>
<evidence type="ECO:0000313" key="9">
    <source>
        <dbReference type="Proteomes" id="UP000254634"/>
    </source>
</evidence>
<feature type="active site" description="O-(3'-phospho-DNA)-tyrosine intermediate" evidence="5">
    <location>
        <position position="247"/>
    </location>
</feature>
<comment type="function">
    <text evidence="5">Putative tyrosine recombinase. Not involved in the cutting and rejoining of the recombining DNA molecules on dif(SL) site.</text>
</comment>
<dbReference type="GO" id="GO:0005737">
    <property type="term" value="C:cytoplasm"/>
    <property type="evidence" value="ECO:0007669"/>
    <property type="project" value="UniProtKB-SubCell"/>
</dbReference>
<evidence type="ECO:0000259" key="6">
    <source>
        <dbReference type="PROSITE" id="PS51898"/>
    </source>
</evidence>
<evidence type="ECO:0000259" key="7">
    <source>
        <dbReference type="PROSITE" id="PS51900"/>
    </source>
</evidence>
<evidence type="ECO:0000256" key="5">
    <source>
        <dbReference type="HAMAP-Rule" id="MF_01817"/>
    </source>
</evidence>
<dbReference type="RefSeq" id="WP_018370733.1">
    <property type="nucleotide sequence ID" value="NZ_UHFR01000005.1"/>
</dbReference>
<evidence type="ECO:0000256" key="1">
    <source>
        <dbReference type="ARBA" id="ARBA00022490"/>
    </source>
</evidence>
<proteinExistence type="inferred from homology"/>
<dbReference type="GO" id="GO:0006313">
    <property type="term" value="P:DNA transposition"/>
    <property type="evidence" value="ECO:0007669"/>
    <property type="project" value="UniProtKB-UniRule"/>
</dbReference>
<dbReference type="Gene3D" id="1.10.443.10">
    <property type="entry name" value="Intergrase catalytic core"/>
    <property type="match status" value="1"/>
</dbReference>
<name>A0A380KXN3_9STRE</name>
<evidence type="ECO:0000256" key="2">
    <source>
        <dbReference type="ARBA" id="ARBA00022908"/>
    </source>
</evidence>
<organism evidence="8 9">
    <name type="scientific">Streptococcus massiliensis</name>
    <dbReference type="NCBI Taxonomy" id="313439"/>
    <lineage>
        <taxon>Bacteria</taxon>
        <taxon>Bacillati</taxon>
        <taxon>Bacillota</taxon>
        <taxon>Bacilli</taxon>
        <taxon>Lactobacillales</taxon>
        <taxon>Streptococcaceae</taxon>
        <taxon>Streptococcus</taxon>
    </lineage>
</organism>
<dbReference type="STRING" id="1123307.GCA_000380065_00048"/>
<dbReference type="Proteomes" id="UP000254634">
    <property type="component" value="Unassembled WGS sequence"/>
</dbReference>
<dbReference type="GO" id="GO:0009037">
    <property type="term" value="F:tyrosine-based site-specific recombinase activity"/>
    <property type="evidence" value="ECO:0007669"/>
    <property type="project" value="UniProtKB-UniRule"/>
</dbReference>
<dbReference type="InterPro" id="IPR002104">
    <property type="entry name" value="Integrase_catalytic"/>
</dbReference>
<evidence type="ECO:0000256" key="4">
    <source>
        <dbReference type="ARBA" id="ARBA00023172"/>
    </source>
</evidence>
<reference evidence="8" key="1">
    <citation type="submission" date="2018-06" db="EMBL/GenBank/DDBJ databases">
        <authorList>
            <consortium name="Pathogen Informatics"/>
            <person name="Doyle S."/>
        </authorList>
    </citation>
    <scope>NUCLEOTIDE SEQUENCE [LARGE SCALE GENOMIC DNA]</scope>
    <source>
        <strain evidence="8">NCTC13765</strain>
    </source>
</reference>
<sequence length="248" mass="28796">MKTAIQPFLEQKNLAPNSQAAYRYDLEQFVEEVGDKGISELNLRRYEKSLENFKLTVQKRKVSAVNQFLLYLYQNGNLAQFHKISLPTVSVAPAVNEDSSVELLELSRLWEYSSLTSGRLLALIIIELGLQPTEALQLEVKNIQLDFRILRIQKAGQQRILEIPTELLPEFEPFMTGIYVFGNNDRPYSRQWGFRQLESFLKEVGYEDLTAQKLREQHILRRRALGHDIHDIARDLGLKTSLTLEKYR</sequence>
<dbReference type="InterPro" id="IPR013762">
    <property type="entry name" value="Integrase-like_cat_sf"/>
</dbReference>
<dbReference type="OrthoDB" id="2241487at2"/>
<dbReference type="InterPro" id="IPR010998">
    <property type="entry name" value="Integrase_recombinase_N"/>
</dbReference>
<gene>
    <name evidence="8" type="primary">xerD_1</name>
    <name evidence="8" type="ORF">NCTC13765_01220</name>
</gene>
<dbReference type="AlphaFoldDB" id="A0A380KXN3"/>
<comment type="similarity">
    <text evidence="5">Belongs to the 'phage' integrase family. XerD-like subfamily.</text>
</comment>
<feature type="domain" description="Core-binding (CB)" evidence="7">
    <location>
        <begin position="1"/>
        <end position="73"/>
    </location>
</feature>
<dbReference type="InterPro" id="IPR020876">
    <property type="entry name" value="Tyrosine_recombinase_XerD-like"/>
</dbReference>
<protein>
    <recommendedName>
        <fullName evidence="5">Tyrosine recombinase XerD-like</fullName>
    </recommendedName>
</protein>
<keyword evidence="4 5" id="KW-0233">DNA recombination</keyword>
<dbReference type="EMBL" id="UHFR01000005">
    <property type="protein sequence ID" value="SUN76722.1"/>
    <property type="molecule type" value="Genomic_DNA"/>
</dbReference>
<dbReference type="InterPro" id="IPR011010">
    <property type="entry name" value="DNA_brk_join_enz"/>
</dbReference>
<dbReference type="Gene3D" id="1.10.150.130">
    <property type="match status" value="1"/>
</dbReference>
<dbReference type="InterPro" id="IPR044068">
    <property type="entry name" value="CB"/>
</dbReference>
<dbReference type="GO" id="GO:0003677">
    <property type="term" value="F:DNA binding"/>
    <property type="evidence" value="ECO:0007669"/>
    <property type="project" value="UniProtKB-UniRule"/>
</dbReference>
<dbReference type="PROSITE" id="PS51898">
    <property type="entry name" value="TYR_RECOMBINASE"/>
    <property type="match status" value="1"/>
</dbReference>
<dbReference type="NCBIfam" id="NF002685">
    <property type="entry name" value="PRK02436.1"/>
    <property type="match status" value="1"/>
</dbReference>
<evidence type="ECO:0000256" key="3">
    <source>
        <dbReference type="ARBA" id="ARBA00023125"/>
    </source>
</evidence>
<evidence type="ECO:0000313" key="8">
    <source>
        <dbReference type="EMBL" id="SUN76722.1"/>
    </source>
</evidence>